<feature type="region of interest" description="Disordered" evidence="3">
    <location>
        <begin position="1"/>
        <end position="20"/>
    </location>
</feature>
<protein>
    <recommendedName>
        <fullName evidence="4">Core-binding (CB) domain-containing protein</fullName>
    </recommendedName>
</protein>
<evidence type="ECO:0000256" key="2">
    <source>
        <dbReference type="ARBA" id="ARBA00023172"/>
    </source>
</evidence>
<sequence>MTPTRQPTVPSKKTIQESFHGASTRRAYTTYQKQFEMFLQTQKGGIDPTTSGTEECTDFFHYLYSQGKKARTIDLAKSALVAYFNARRVAPNPAQDTTARHYIVGLQKYNKQNNVDEEKKVHPLTVQELSTLVNALASLHPFLGSMLRFLLAVSFLGCFRMSEVLALRWNDVQIVSDQIGRYLSVRLRWHKKAGVEEDCQVYHLVDETSFPCLLVCGFHDDYTAKLRAYCVNLTSTAFVFPNVVMQHNGVPRVEWYRGLEQANLRKWLGDLVDATPDLPIGISLHSLRRGGSFYRVFESRERRFNFRELMAWCRWTDAKTCCEYLVTQSISNDIDPRNLLRTPKFQHSTQWPELGAVGLPFTVDAVGQALAKSLQEHTVGRHVPTKVRTQRPMDMYVAQKSIPTAHSAREAWQQWFVADPNIGLVCALKDYTKDMIKLDRKKYSERLTLAMAFSKFQTFDQFEAAYTGFTASYARILREVRLRKRSGTM</sequence>
<evidence type="ECO:0000256" key="3">
    <source>
        <dbReference type="SAM" id="MobiDB-lite"/>
    </source>
</evidence>
<reference evidence="5 6" key="1">
    <citation type="submission" date="2018-08" db="EMBL/GenBank/DDBJ databases">
        <title>Aphanomyces genome sequencing and annotation.</title>
        <authorList>
            <person name="Minardi D."/>
            <person name="Oidtmann B."/>
            <person name="Van Der Giezen M."/>
            <person name="Studholme D.J."/>
        </authorList>
    </citation>
    <scope>NUCLEOTIDE SEQUENCE [LARGE SCALE GENOMIC DNA]</scope>
    <source>
        <strain evidence="5 6">Yx</strain>
    </source>
</reference>
<dbReference type="PROSITE" id="PS51900">
    <property type="entry name" value="CB"/>
    <property type="match status" value="1"/>
</dbReference>
<feature type="compositionally biased region" description="Polar residues" evidence="3">
    <location>
        <begin position="1"/>
        <end position="17"/>
    </location>
</feature>
<gene>
    <name evidence="5" type="ORF">DYB25_010106</name>
</gene>
<dbReference type="GO" id="GO:0003677">
    <property type="term" value="F:DNA binding"/>
    <property type="evidence" value="ECO:0007669"/>
    <property type="project" value="UniProtKB-KW"/>
</dbReference>
<dbReference type="AlphaFoldDB" id="A0A396ZWF4"/>
<dbReference type="InterPro" id="IPR011010">
    <property type="entry name" value="DNA_brk_join_enz"/>
</dbReference>
<evidence type="ECO:0000256" key="1">
    <source>
        <dbReference type="ARBA" id="ARBA00023125"/>
    </source>
</evidence>
<dbReference type="GO" id="GO:0006310">
    <property type="term" value="P:DNA recombination"/>
    <property type="evidence" value="ECO:0007669"/>
    <property type="project" value="UniProtKB-KW"/>
</dbReference>
<keyword evidence="1" id="KW-0238">DNA-binding</keyword>
<dbReference type="VEuPathDB" id="FungiDB:H257_18504"/>
<dbReference type="Gene3D" id="1.10.443.10">
    <property type="entry name" value="Intergrase catalytic core"/>
    <property type="match status" value="1"/>
</dbReference>
<name>A0A396ZWF4_APHAT</name>
<organism evidence="5 6">
    <name type="scientific">Aphanomyces astaci</name>
    <name type="common">Crayfish plague agent</name>
    <dbReference type="NCBI Taxonomy" id="112090"/>
    <lineage>
        <taxon>Eukaryota</taxon>
        <taxon>Sar</taxon>
        <taxon>Stramenopiles</taxon>
        <taxon>Oomycota</taxon>
        <taxon>Saprolegniomycetes</taxon>
        <taxon>Saprolegniales</taxon>
        <taxon>Verrucalvaceae</taxon>
        <taxon>Aphanomyces</taxon>
    </lineage>
</organism>
<keyword evidence="2" id="KW-0233">DNA recombination</keyword>
<dbReference type="EMBL" id="QUTA01012001">
    <property type="protein sequence ID" value="RHX97987.1"/>
    <property type="molecule type" value="Genomic_DNA"/>
</dbReference>
<accession>A0A396ZWF4</accession>
<evidence type="ECO:0000313" key="5">
    <source>
        <dbReference type="EMBL" id="RHX97987.1"/>
    </source>
</evidence>
<feature type="domain" description="Core-binding (CB)" evidence="4">
    <location>
        <begin position="10"/>
        <end position="88"/>
    </location>
</feature>
<proteinExistence type="predicted"/>
<dbReference type="Gene3D" id="1.10.150.130">
    <property type="match status" value="1"/>
</dbReference>
<comment type="caution">
    <text evidence="5">The sequence shown here is derived from an EMBL/GenBank/DDBJ whole genome shotgun (WGS) entry which is preliminary data.</text>
</comment>
<dbReference type="InterPro" id="IPR044068">
    <property type="entry name" value="CB"/>
</dbReference>
<dbReference type="GO" id="GO:0015074">
    <property type="term" value="P:DNA integration"/>
    <property type="evidence" value="ECO:0007669"/>
    <property type="project" value="InterPro"/>
</dbReference>
<evidence type="ECO:0000259" key="4">
    <source>
        <dbReference type="PROSITE" id="PS51900"/>
    </source>
</evidence>
<dbReference type="SUPFAM" id="SSF56349">
    <property type="entry name" value="DNA breaking-rejoining enzymes"/>
    <property type="match status" value="1"/>
</dbReference>
<evidence type="ECO:0000313" key="6">
    <source>
        <dbReference type="Proteomes" id="UP000266239"/>
    </source>
</evidence>
<dbReference type="VEuPathDB" id="FungiDB:H257_14751"/>
<dbReference type="InterPro" id="IPR010998">
    <property type="entry name" value="Integrase_recombinase_N"/>
</dbReference>
<dbReference type="Proteomes" id="UP000266239">
    <property type="component" value="Unassembled WGS sequence"/>
</dbReference>
<dbReference type="InterPro" id="IPR013762">
    <property type="entry name" value="Integrase-like_cat_sf"/>
</dbReference>